<proteinExistence type="predicted"/>
<dbReference type="Gene3D" id="3.30.70.1280">
    <property type="entry name" value="SP0830-like domains"/>
    <property type="match status" value="1"/>
</dbReference>
<accession>A0A4P6KK42</accession>
<dbReference type="OrthoDB" id="9806494at2"/>
<sequence>MTPVRRILLVRAVNVGGTAKLPMAEWRALAQSLGARDVSTYIASGNLVCTIDGDPAAFDRALEAAVEVRFGFFREVISRTRDELVSALAAHPFEVADPKFSYISFLVETPSAAGVEAARRLETGADRWHLIGRELHLRYADGAGRSQLNEPQLMRTLGTTGTSRNLNTVRRLMELAGETI</sequence>
<gene>
    <name evidence="1" type="ORF">EVS81_15425</name>
</gene>
<reference evidence="1 2" key="1">
    <citation type="submission" date="2019-02" db="EMBL/GenBank/DDBJ databases">
        <authorList>
            <person name="Sun L."/>
            <person name="Pan D."/>
            <person name="Wu X."/>
        </authorList>
    </citation>
    <scope>NUCLEOTIDE SEQUENCE [LARGE SCALE GENOMIC DNA]</scope>
    <source>
        <strain evidence="1 2">JW-1</strain>
    </source>
</reference>
<dbReference type="KEGG" id="ltr:EVS81_15425"/>
<dbReference type="PIRSF" id="PIRSF008502">
    <property type="entry name" value="UCP008502"/>
    <property type="match status" value="1"/>
</dbReference>
<evidence type="ECO:0000313" key="2">
    <source>
        <dbReference type="Proteomes" id="UP000289260"/>
    </source>
</evidence>
<dbReference type="EMBL" id="CP035806">
    <property type="protein sequence ID" value="QBE50418.1"/>
    <property type="molecule type" value="Genomic_DNA"/>
</dbReference>
<keyword evidence="2" id="KW-1185">Reference proteome</keyword>
<protein>
    <submittedName>
        <fullName evidence="1">DUF1697 domain-containing protein</fullName>
    </submittedName>
</protein>
<dbReference type="Proteomes" id="UP000289260">
    <property type="component" value="Chromosome"/>
</dbReference>
<dbReference type="SUPFAM" id="SSF160379">
    <property type="entry name" value="SP0830-like"/>
    <property type="match status" value="1"/>
</dbReference>
<dbReference type="InterPro" id="IPR012545">
    <property type="entry name" value="DUF1697"/>
</dbReference>
<dbReference type="Pfam" id="PF08002">
    <property type="entry name" value="DUF1697"/>
    <property type="match status" value="1"/>
</dbReference>
<dbReference type="AlphaFoldDB" id="A0A4P6KK42"/>
<organism evidence="1 2">
    <name type="scientific">Leucobacter triazinivorans</name>
    <dbReference type="NCBI Taxonomy" id="1784719"/>
    <lineage>
        <taxon>Bacteria</taxon>
        <taxon>Bacillati</taxon>
        <taxon>Actinomycetota</taxon>
        <taxon>Actinomycetes</taxon>
        <taxon>Micrococcales</taxon>
        <taxon>Microbacteriaceae</taxon>
        <taxon>Leucobacter</taxon>
    </lineage>
</organism>
<name>A0A4P6KK42_9MICO</name>
<dbReference type="PANTHER" id="PTHR36439:SF1">
    <property type="entry name" value="DUF1697 DOMAIN-CONTAINING PROTEIN"/>
    <property type="match status" value="1"/>
</dbReference>
<dbReference type="PANTHER" id="PTHR36439">
    <property type="entry name" value="BLL4334 PROTEIN"/>
    <property type="match status" value="1"/>
</dbReference>
<evidence type="ECO:0000313" key="1">
    <source>
        <dbReference type="EMBL" id="QBE50418.1"/>
    </source>
</evidence>